<name>A0AAE4MES0_9EURY</name>
<dbReference type="NCBIfam" id="TIGR02537">
    <property type="entry name" value="arch_flag_Nterm"/>
    <property type="match status" value="1"/>
</dbReference>
<dbReference type="Proteomes" id="UP001283212">
    <property type="component" value="Unassembled WGS sequence"/>
</dbReference>
<gene>
    <name evidence="3" type="ORF">McpCs1_00220</name>
</gene>
<evidence type="ECO:0000259" key="2">
    <source>
        <dbReference type="Pfam" id="PF07790"/>
    </source>
</evidence>
<dbReference type="InterPro" id="IPR013373">
    <property type="entry name" value="Flagellin/pilin_N_arc"/>
</dbReference>
<dbReference type="InterPro" id="IPR012859">
    <property type="entry name" value="Pilin_N_archaeal"/>
</dbReference>
<reference evidence="3 4" key="1">
    <citation type="submission" date="2023-06" db="EMBL/GenBank/DDBJ databases">
        <title>Genome sequence of Methancorpusculaceae sp. Cs1.</title>
        <authorList>
            <person name="Protasov E."/>
            <person name="Platt K."/>
            <person name="Poehlein A."/>
            <person name="Daniel R."/>
            <person name="Brune A."/>
        </authorList>
    </citation>
    <scope>NUCLEOTIDE SEQUENCE [LARGE SCALE GENOMIC DNA]</scope>
    <source>
        <strain evidence="3 4">Cs1</strain>
    </source>
</reference>
<feature type="transmembrane region" description="Helical" evidence="1">
    <location>
        <begin position="7"/>
        <end position="23"/>
    </location>
</feature>
<protein>
    <recommendedName>
        <fullName evidence="2">Archaeal Type IV pilin N-terminal domain-containing protein</fullName>
    </recommendedName>
</protein>
<evidence type="ECO:0000313" key="3">
    <source>
        <dbReference type="EMBL" id="MDV0442680.1"/>
    </source>
</evidence>
<proteinExistence type="predicted"/>
<feature type="domain" description="Archaeal Type IV pilin N-terminal" evidence="2">
    <location>
        <begin position="55"/>
        <end position="120"/>
    </location>
</feature>
<feature type="transmembrane region" description="Helical" evidence="1">
    <location>
        <begin position="59"/>
        <end position="85"/>
    </location>
</feature>
<dbReference type="EMBL" id="JAWDKB010000001">
    <property type="protein sequence ID" value="MDV0442680.1"/>
    <property type="molecule type" value="Genomic_DNA"/>
</dbReference>
<keyword evidence="4" id="KW-1185">Reference proteome</keyword>
<keyword evidence="1" id="KW-0472">Membrane</keyword>
<accession>A0AAE4MES0</accession>
<comment type="caution">
    <text evidence="3">The sequence shown here is derived from an EMBL/GenBank/DDBJ whole genome shotgun (WGS) entry which is preliminary data.</text>
</comment>
<keyword evidence="1" id="KW-1133">Transmembrane helix</keyword>
<keyword evidence="1" id="KW-0812">Transmembrane</keyword>
<dbReference type="AlphaFoldDB" id="A0AAE4MES0"/>
<sequence>MSDFGQIFIIVVLFQNWIVIVSLPGFFTMIYYSISLYPDYVILLFIMKSVAKKNDAVSPVIGTILLVAITVVLVAIVAAVVMGMVGGVGQSKTVGVTVTPSSVNTSHTGFILTVTGGPDAGSLSNVTAYMEGVTFAESGVVKNMSVGVPTFVQATAGAPKSGTLTLTGTFNDGSKYVIYQNQFSIPATTTT</sequence>
<evidence type="ECO:0000256" key="1">
    <source>
        <dbReference type="SAM" id="Phobius"/>
    </source>
</evidence>
<dbReference type="Pfam" id="PF07790">
    <property type="entry name" value="Pilin_N"/>
    <property type="match status" value="1"/>
</dbReference>
<organism evidence="3 4">
    <name type="scientific">Methanorbis rubei</name>
    <dbReference type="NCBI Taxonomy" id="3028300"/>
    <lineage>
        <taxon>Archaea</taxon>
        <taxon>Methanobacteriati</taxon>
        <taxon>Methanobacteriota</taxon>
        <taxon>Stenosarchaea group</taxon>
        <taxon>Methanomicrobia</taxon>
        <taxon>Methanomicrobiales</taxon>
        <taxon>Methanocorpusculaceae</taxon>
        <taxon>Methanorbis</taxon>
    </lineage>
</organism>
<evidence type="ECO:0000313" key="4">
    <source>
        <dbReference type="Proteomes" id="UP001283212"/>
    </source>
</evidence>